<dbReference type="InterPro" id="IPR008841">
    <property type="entry name" value="Siphovirus-type_tail_N"/>
</dbReference>
<dbReference type="KEGG" id="bao:BAMF_0857"/>
<evidence type="ECO:0000313" key="3">
    <source>
        <dbReference type="Proteomes" id="UP000006562"/>
    </source>
</evidence>
<dbReference type="AlphaFoldDB" id="A0A9P1JFJ3"/>
<protein>
    <submittedName>
        <fullName evidence="2">Phage sipho_tail superfamily</fullName>
    </submittedName>
</protein>
<name>A0A9P1JFJ3_BACAS</name>
<reference evidence="2 3" key="1">
    <citation type="journal article" date="2011" name="Int. J. Syst. Evol. Microbiol.">
        <title>Relationship of Bacillus amyloliquefaciens clades associated with strains DSM 7T and FZB42T: a proposal for Bacillus amyloliquefaciens subsp. amyloliquefaciens subsp. nov. and Bacillus amyloliquefaciens subsp. plantarum subsp. nov. based on complete genome sequence comparisons.</title>
        <authorList>
            <person name="Borriss R."/>
            <person name="Chen X.H."/>
            <person name="Rueckert C."/>
            <person name="Blom J."/>
            <person name="Becker A."/>
            <person name="Baumgarth B."/>
            <person name="Fan B."/>
            <person name="Pukall R."/>
            <person name="Schumann P."/>
            <person name="Sproer C."/>
            <person name="Junge H."/>
            <person name="Vater J."/>
            <person name="Puhler A."/>
            <person name="Klenk H.P."/>
        </authorList>
    </citation>
    <scope>NUCLEOTIDE SEQUENCE [LARGE SCALE GENOMIC DNA]</scope>
    <source>
        <strain evidence="3">DSM 7</strain>
    </source>
</reference>
<sequence>MSILQDLIVEKNGKEQLLSETVDLRGLQFLDMTVSAPSITQNYLTNPGLDGQIEAGKAVYGARTVSANFLFKGRDLFDFELGCKAIHAFLFEREAYHIRTSLMPGIRYRVLAKPYETTRINMVDMSFTVEFDLPSGFREAVKTTLEAPFVFNDGSWQIGMNLPSDKELSYVFNTSEFSVFNASDITINPLKYNMLEIALTCVGKPVITNKTTGDVFKLNKEMNASDALLLDGFDPYLNNSRCGRDTNHGVITLAKGWNQFLITGCSNPVIAFNTRFLYL</sequence>
<evidence type="ECO:0000259" key="1">
    <source>
        <dbReference type="Pfam" id="PF05709"/>
    </source>
</evidence>
<dbReference type="RefSeq" id="WP_013351480.1">
    <property type="nucleotide sequence ID" value="NC_014551.1"/>
</dbReference>
<reference evidence="3" key="2">
    <citation type="journal article" date="2011" name="J. Biotechnol.">
        <title>Genome sequence of B. amyloliquefaciens type strain DSM7(T) reveals differences to plant-associated B. amyloliquefaciens FZB42.</title>
        <authorList>
            <person name="Ruckert C."/>
            <person name="Blom J."/>
            <person name="Chen X."/>
            <person name="Reva O."/>
            <person name="Borriss R."/>
        </authorList>
    </citation>
    <scope>NUCLEOTIDE SEQUENCE [LARGE SCALE GENOMIC DNA]</scope>
    <source>
        <strain evidence="3">DSM 7</strain>
    </source>
</reference>
<keyword evidence="3" id="KW-1185">Reference proteome</keyword>
<dbReference type="Pfam" id="PF05709">
    <property type="entry name" value="Sipho_tail"/>
    <property type="match status" value="1"/>
</dbReference>
<feature type="domain" description="Siphovirus-type tail component RIFT-related" evidence="1">
    <location>
        <begin position="29"/>
        <end position="132"/>
    </location>
</feature>
<gene>
    <name evidence="2" type="primary">gp17</name>
    <name evidence="2" type="ordered locus">BAMF_0857</name>
</gene>
<accession>A0A9P1JFJ3</accession>
<dbReference type="EMBL" id="FN597644">
    <property type="protein sequence ID" value="CBI41983.1"/>
    <property type="molecule type" value="Genomic_DNA"/>
</dbReference>
<proteinExistence type="predicted"/>
<evidence type="ECO:0000313" key="2">
    <source>
        <dbReference type="EMBL" id="CBI41983.1"/>
    </source>
</evidence>
<dbReference type="Proteomes" id="UP000006562">
    <property type="component" value="Chromosome"/>
</dbReference>
<organism evidence="2 3">
    <name type="scientific">Bacillus amyloliquefaciens (strain ATCC 23350 / DSM 7 / BCRC 11601 / CCUG 28519 / NBRC 15535 / NRRL B-14393 / F)</name>
    <dbReference type="NCBI Taxonomy" id="692420"/>
    <lineage>
        <taxon>Bacteria</taxon>
        <taxon>Bacillati</taxon>
        <taxon>Bacillota</taxon>
        <taxon>Bacilli</taxon>
        <taxon>Bacillales</taxon>
        <taxon>Bacillaceae</taxon>
        <taxon>Bacillus</taxon>
        <taxon>Bacillus amyloliquefaciens group</taxon>
    </lineage>
</organism>